<dbReference type="HOGENOM" id="CLU_1741664_0_0_1"/>
<dbReference type="InParanoid" id="A0A0C3A6F5"/>
<dbReference type="EMBL" id="KN822007">
    <property type="protein sequence ID" value="KIM69263.1"/>
    <property type="molecule type" value="Genomic_DNA"/>
</dbReference>
<dbReference type="Proteomes" id="UP000053989">
    <property type="component" value="Unassembled WGS sequence"/>
</dbReference>
<evidence type="ECO:0000313" key="1">
    <source>
        <dbReference type="EMBL" id="KIM69263.1"/>
    </source>
</evidence>
<organism evidence="1 2">
    <name type="scientific">Scleroderma citrinum Foug A</name>
    <dbReference type="NCBI Taxonomy" id="1036808"/>
    <lineage>
        <taxon>Eukaryota</taxon>
        <taxon>Fungi</taxon>
        <taxon>Dikarya</taxon>
        <taxon>Basidiomycota</taxon>
        <taxon>Agaricomycotina</taxon>
        <taxon>Agaricomycetes</taxon>
        <taxon>Agaricomycetidae</taxon>
        <taxon>Boletales</taxon>
        <taxon>Sclerodermatineae</taxon>
        <taxon>Sclerodermataceae</taxon>
        <taxon>Scleroderma</taxon>
    </lineage>
</organism>
<evidence type="ECO:0000313" key="2">
    <source>
        <dbReference type="Proteomes" id="UP000053989"/>
    </source>
</evidence>
<accession>A0A0C3A6F5</accession>
<reference evidence="1 2" key="1">
    <citation type="submission" date="2014-04" db="EMBL/GenBank/DDBJ databases">
        <authorList>
            <consortium name="DOE Joint Genome Institute"/>
            <person name="Kuo A."/>
            <person name="Kohler A."/>
            <person name="Nagy L.G."/>
            <person name="Floudas D."/>
            <person name="Copeland A."/>
            <person name="Barry K.W."/>
            <person name="Cichocki N."/>
            <person name="Veneault-Fourrey C."/>
            <person name="LaButti K."/>
            <person name="Lindquist E.A."/>
            <person name="Lipzen A."/>
            <person name="Lundell T."/>
            <person name="Morin E."/>
            <person name="Murat C."/>
            <person name="Sun H."/>
            <person name="Tunlid A."/>
            <person name="Henrissat B."/>
            <person name="Grigoriev I.V."/>
            <person name="Hibbett D.S."/>
            <person name="Martin F."/>
            <person name="Nordberg H.P."/>
            <person name="Cantor M.N."/>
            <person name="Hua S.X."/>
        </authorList>
    </citation>
    <scope>NUCLEOTIDE SEQUENCE [LARGE SCALE GENOMIC DNA]</scope>
    <source>
        <strain evidence="1 2">Foug A</strain>
    </source>
</reference>
<keyword evidence="2" id="KW-1185">Reference proteome</keyword>
<sequence>MTASSPWIILLPRLRCPLPNQKSDPWYEAQRSVDLESANPALRPPPPRALRMTSEVSMAVQCISIACLPGNAGSGGHGIRPWRTLGIASRLGPFPLCIKGTRPIPQVHAGSIRKGLISTEPPIWFAPRGPVTIVSSKNPLMPMIPRKQRD</sequence>
<protein>
    <submittedName>
        <fullName evidence="1">Uncharacterized protein</fullName>
    </submittedName>
</protein>
<name>A0A0C3A6F5_9AGAM</name>
<reference evidence="2" key="2">
    <citation type="submission" date="2015-01" db="EMBL/GenBank/DDBJ databases">
        <title>Evolutionary Origins and Diversification of the Mycorrhizal Mutualists.</title>
        <authorList>
            <consortium name="DOE Joint Genome Institute"/>
            <consortium name="Mycorrhizal Genomics Consortium"/>
            <person name="Kohler A."/>
            <person name="Kuo A."/>
            <person name="Nagy L.G."/>
            <person name="Floudas D."/>
            <person name="Copeland A."/>
            <person name="Barry K.W."/>
            <person name="Cichocki N."/>
            <person name="Veneault-Fourrey C."/>
            <person name="LaButti K."/>
            <person name="Lindquist E.A."/>
            <person name="Lipzen A."/>
            <person name="Lundell T."/>
            <person name="Morin E."/>
            <person name="Murat C."/>
            <person name="Riley R."/>
            <person name="Ohm R."/>
            <person name="Sun H."/>
            <person name="Tunlid A."/>
            <person name="Henrissat B."/>
            <person name="Grigoriev I.V."/>
            <person name="Hibbett D.S."/>
            <person name="Martin F."/>
        </authorList>
    </citation>
    <scope>NUCLEOTIDE SEQUENCE [LARGE SCALE GENOMIC DNA]</scope>
    <source>
        <strain evidence="2">Foug A</strain>
    </source>
</reference>
<gene>
    <name evidence="1" type="ORF">SCLCIDRAFT_1208691</name>
</gene>
<proteinExistence type="predicted"/>
<dbReference type="AlphaFoldDB" id="A0A0C3A6F5"/>